<proteinExistence type="predicted"/>
<keyword evidence="2" id="KW-1185">Reference proteome</keyword>
<gene>
    <name evidence="1" type="ORF">BCAS0188A</name>
</gene>
<sequence length="87" mass="9600">MPQSKKSASAMSSTELSLRSGSAIRDDPDIEAFVQFNVGLVHIMHVADFRTAGPHEIPVSLIPTINRHLVRAARVLVQRDDRSVPVR</sequence>
<evidence type="ECO:0000313" key="2">
    <source>
        <dbReference type="Proteomes" id="UP000001035"/>
    </source>
</evidence>
<reference evidence="1 2" key="1">
    <citation type="journal article" date="2009" name="J. Bacteriol.">
        <title>The genome of Burkholderia cenocepacia J2315, an epidemic pathogen of cystic fibrosis patients.</title>
        <authorList>
            <person name="Holden M.T."/>
            <person name="Seth-Smith H.M."/>
            <person name="Crossman L.C."/>
            <person name="Sebaihia M."/>
            <person name="Bentley S.D."/>
            <person name="Cerdeno-Tarraga A.M."/>
            <person name="Thomson N.R."/>
            <person name="Bason N."/>
            <person name="Quail M.A."/>
            <person name="Sharp S."/>
            <person name="Cherevach I."/>
            <person name="Churcher C."/>
            <person name="Goodhead I."/>
            <person name="Hauser H."/>
            <person name="Holroyd N."/>
            <person name="Mungall K."/>
            <person name="Scott P."/>
            <person name="Walker D."/>
            <person name="White B."/>
            <person name="Rose H."/>
            <person name="Iversen P."/>
            <person name="Mil-Homens D."/>
            <person name="Rocha E.P."/>
            <person name="Fialho A.M."/>
            <person name="Baldwin A."/>
            <person name="Dowson C."/>
            <person name="Barrell B.G."/>
            <person name="Govan J.R."/>
            <person name="Vandamme P."/>
            <person name="Hart C.A."/>
            <person name="Mahenthiralingam E."/>
            <person name="Parkhill J."/>
        </authorList>
    </citation>
    <scope>NUCLEOTIDE SEQUENCE [LARGE SCALE GENOMIC DNA]</scope>
    <source>
        <strain evidence="2">ATCC BAA-245 / DSM 16553 / LMG 16656 / NCTC 13227 / J2315 / CF5610</strain>
    </source>
</reference>
<protein>
    <submittedName>
        <fullName evidence="1">Uncharacterized protein</fullName>
    </submittedName>
</protein>
<name>B4EPV5_BURCJ</name>
<evidence type="ECO:0000313" key="1">
    <source>
        <dbReference type="EMBL" id="CAR57121.1"/>
    </source>
</evidence>
<dbReference type="AlphaFoldDB" id="B4EPV5"/>
<dbReference type="Proteomes" id="UP000001035">
    <property type="component" value="Chromosome 3"/>
</dbReference>
<accession>B4EPV5</accession>
<dbReference type="KEGG" id="bcj:BCAS0188A"/>
<dbReference type="EMBL" id="AM747722">
    <property type="protein sequence ID" value="CAR57121.1"/>
    <property type="molecule type" value="Genomic_DNA"/>
</dbReference>
<dbReference type="HOGENOM" id="CLU_2477318_0_0_4"/>
<organism evidence="1 2">
    <name type="scientific">Burkholderia cenocepacia (strain ATCC BAA-245 / DSM 16553 / LMG 16656 / NCTC 13227 / J2315 / CF5610)</name>
    <name type="common">Burkholderia cepacia (strain J2315)</name>
    <dbReference type="NCBI Taxonomy" id="216591"/>
    <lineage>
        <taxon>Bacteria</taxon>
        <taxon>Pseudomonadati</taxon>
        <taxon>Pseudomonadota</taxon>
        <taxon>Betaproteobacteria</taxon>
        <taxon>Burkholderiales</taxon>
        <taxon>Burkholderiaceae</taxon>
        <taxon>Burkholderia</taxon>
        <taxon>Burkholderia cepacia complex</taxon>
    </lineage>
</organism>